<sequence length="65" mass="7112">MAKIALQLQGHAASSKAMEDLTKAKAEMELKKIDDQVPEDTWVDAMKEFAAGCCRSVKKQEESAA</sequence>
<dbReference type="Proteomes" id="UP000601435">
    <property type="component" value="Unassembled WGS sequence"/>
</dbReference>
<protein>
    <submittedName>
        <fullName evidence="1">Uncharacterized protein</fullName>
    </submittedName>
</protein>
<organism evidence="1 2">
    <name type="scientific">Symbiodinium necroappetens</name>
    <dbReference type="NCBI Taxonomy" id="1628268"/>
    <lineage>
        <taxon>Eukaryota</taxon>
        <taxon>Sar</taxon>
        <taxon>Alveolata</taxon>
        <taxon>Dinophyceae</taxon>
        <taxon>Suessiales</taxon>
        <taxon>Symbiodiniaceae</taxon>
        <taxon>Symbiodinium</taxon>
    </lineage>
</organism>
<evidence type="ECO:0000313" key="1">
    <source>
        <dbReference type="EMBL" id="CAE7870882.1"/>
    </source>
</evidence>
<proteinExistence type="predicted"/>
<reference evidence="1" key="1">
    <citation type="submission" date="2021-02" db="EMBL/GenBank/DDBJ databases">
        <authorList>
            <person name="Dougan E. K."/>
            <person name="Rhodes N."/>
            <person name="Thang M."/>
            <person name="Chan C."/>
        </authorList>
    </citation>
    <scope>NUCLEOTIDE SEQUENCE</scope>
</reference>
<name>A0A813ALE3_9DINO</name>
<keyword evidence="2" id="KW-1185">Reference proteome</keyword>
<evidence type="ECO:0000313" key="2">
    <source>
        <dbReference type="Proteomes" id="UP000601435"/>
    </source>
</evidence>
<gene>
    <name evidence="1" type="ORF">SNEC2469_LOCUS28147</name>
</gene>
<dbReference type="AlphaFoldDB" id="A0A813ALE3"/>
<accession>A0A813ALE3</accession>
<comment type="caution">
    <text evidence="1">The sequence shown here is derived from an EMBL/GenBank/DDBJ whole genome shotgun (WGS) entry which is preliminary data.</text>
</comment>
<dbReference type="EMBL" id="CAJNJA010060505">
    <property type="protein sequence ID" value="CAE7870882.1"/>
    <property type="molecule type" value="Genomic_DNA"/>
</dbReference>